<dbReference type="EMBL" id="JMIH01000016">
    <property type="protein sequence ID" value="KEO74204.1"/>
    <property type="molecule type" value="Genomic_DNA"/>
</dbReference>
<accession>A0A074KZ67</accession>
<reference evidence="1 2" key="1">
    <citation type="submission" date="2014-04" db="EMBL/GenBank/DDBJ databases">
        <title>Characterization and application of a salt tolerant electro-active bacterium.</title>
        <authorList>
            <person name="Yang L."/>
            <person name="Wei S."/>
            <person name="Tay Q.X.M."/>
        </authorList>
    </citation>
    <scope>NUCLEOTIDE SEQUENCE [LARGE SCALE GENOMIC DNA]</scope>
    <source>
        <strain evidence="1 2">LY1</strain>
    </source>
</reference>
<keyword evidence="2" id="KW-1185">Reference proteome</keyword>
<evidence type="ECO:0008006" key="3">
    <source>
        <dbReference type="Google" id="ProtNLM"/>
    </source>
</evidence>
<proteinExistence type="predicted"/>
<comment type="caution">
    <text evidence="1">The sequence shown here is derived from an EMBL/GenBank/DDBJ whole genome shotgun (WGS) entry which is preliminary data.</text>
</comment>
<dbReference type="Proteomes" id="UP000027821">
    <property type="component" value="Unassembled WGS sequence"/>
</dbReference>
<evidence type="ECO:0000313" key="2">
    <source>
        <dbReference type="Proteomes" id="UP000027821"/>
    </source>
</evidence>
<dbReference type="SUPFAM" id="SSF52266">
    <property type="entry name" value="SGNH hydrolase"/>
    <property type="match status" value="2"/>
</dbReference>
<dbReference type="eggNOG" id="COG2755">
    <property type="taxonomic scope" value="Bacteria"/>
</dbReference>
<dbReference type="STRING" id="1048983.EL17_08690"/>
<dbReference type="AlphaFoldDB" id="A0A074KZ67"/>
<dbReference type="OrthoDB" id="9764164at2"/>
<name>A0A074KZ67_9BACT</name>
<evidence type="ECO:0000313" key="1">
    <source>
        <dbReference type="EMBL" id="KEO74204.1"/>
    </source>
</evidence>
<dbReference type="PROSITE" id="PS51257">
    <property type="entry name" value="PROKAR_LIPOPROTEIN"/>
    <property type="match status" value="1"/>
</dbReference>
<organism evidence="1 2">
    <name type="scientific">Anditalea andensis</name>
    <dbReference type="NCBI Taxonomy" id="1048983"/>
    <lineage>
        <taxon>Bacteria</taxon>
        <taxon>Pseudomonadati</taxon>
        <taxon>Bacteroidota</taxon>
        <taxon>Cytophagia</taxon>
        <taxon>Cytophagales</taxon>
        <taxon>Cytophagaceae</taxon>
        <taxon>Anditalea</taxon>
    </lineage>
</organism>
<protein>
    <recommendedName>
        <fullName evidence="3">G-D-S-L family lipolytic protein</fullName>
    </recommendedName>
</protein>
<gene>
    <name evidence="1" type="ORF">EL17_08690</name>
</gene>
<sequence>MKMKNIKNYIYLLSFGLLSACQYEFPEDAVLEPTPGQANFTKMVSIGNSLTAGFMDGTLYNRGQENSFAVILAEQFKTVGGGDFNVPHINSENGFYIMGPNNTPLGRLVLTINPTTGATGPAPIGPGDLPGPFTGERASLNNFGIPGVTLATALIPATGGPNAPQNPAFNPYYARMASNPGVSTLVGDAAAALANGGTFFTFWLGNNDVLGYATGGASNPGILTSDTDFQQRLAGALGTMLAANTEAKGAVANIPNLNVLPYFNLVPWNALPLSAAQAEQANLGYLPYNSALTQLQAAGLITAEERTLRTISFVAGQNGFVMEDETLTNLGGMGLPSIRQSNSADRATLTLSAALGQPVGGNPQLLRGISYPVEDQYVLLPSEQQEIQSKINSFNGFIAAAVTANADRLVLADVKDLLDRAATGSVNAGGQTLTASILPPNGGFSLDGVHPNARAHAFVANLFIEVINSKWGANIPRVNPNAYVGNDLPR</sequence>